<keyword evidence="4" id="KW-0808">Transferase</keyword>
<evidence type="ECO:0000313" key="8">
    <source>
        <dbReference type="Proteomes" id="UP001500279"/>
    </source>
</evidence>
<dbReference type="InterPro" id="IPR009695">
    <property type="entry name" value="Diacylglyc_glucosyltr_N"/>
</dbReference>
<evidence type="ECO:0000259" key="6">
    <source>
        <dbReference type="Pfam" id="PF06925"/>
    </source>
</evidence>
<dbReference type="Proteomes" id="UP001500279">
    <property type="component" value="Unassembled WGS sequence"/>
</dbReference>
<evidence type="ECO:0000256" key="3">
    <source>
        <dbReference type="ARBA" id="ARBA00022676"/>
    </source>
</evidence>
<dbReference type="PANTHER" id="PTHR43025">
    <property type="entry name" value="MONOGALACTOSYLDIACYLGLYCEROL SYNTHASE"/>
    <property type="match status" value="1"/>
</dbReference>
<comment type="subcellular location">
    <subcellularLocation>
        <location evidence="1">Membrane</location>
    </subcellularLocation>
</comment>
<accession>A0ABN1KKQ4</accession>
<feature type="domain" description="Glycosyl transferase family 28 C-terminal" evidence="5">
    <location>
        <begin position="222"/>
        <end position="380"/>
    </location>
</feature>
<dbReference type="RefSeq" id="WP_231010106.1">
    <property type="nucleotide sequence ID" value="NZ_BAAAEW010000047.1"/>
</dbReference>
<evidence type="ECO:0000256" key="2">
    <source>
        <dbReference type="ARBA" id="ARBA00006962"/>
    </source>
</evidence>
<dbReference type="Gene3D" id="3.40.50.2000">
    <property type="entry name" value="Glycogen Phosphorylase B"/>
    <property type="match status" value="1"/>
</dbReference>
<dbReference type="InterPro" id="IPR050519">
    <property type="entry name" value="Glycosyltransf_28_UgtP"/>
</dbReference>
<comment type="caution">
    <text evidence="7">The sequence shown here is derived from an EMBL/GenBank/DDBJ whole genome shotgun (WGS) entry which is preliminary data.</text>
</comment>
<evidence type="ECO:0000313" key="7">
    <source>
        <dbReference type="EMBL" id="GAA0769709.1"/>
    </source>
</evidence>
<keyword evidence="3" id="KW-0328">Glycosyltransferase</keyword>
<reference evidence="7 8" key="1">
    <citation type="journal article" date="2019" name="Int. J. Syst. Evol. Microbiol.">
        <title>The Global Catalogue of Microorganisms (GCM) 10K type strain sequencing project: providing services to taxonomists for standard genome sequencing and annotation.</title>
        <authorList>
            <consortium name="The Broad Institute Genomics Platform"/>
            <consortium name="The Broad Institute Genome Sequencing Center for Infectious Disease"/>
            <person name="Wu L."/>
            <person name="Ma J."/>
        </authorList>
    </citation>
    <scope>NUCLEOTIDE SEQUENCE [LARGE SCALE GENOMIC DNA]</scope>
    <source>
        <strain evidence="7 8">JCM 15503</strain>
    </source>
</reference>
<dbReference type="InterPro" id="IPR007235">
    <property type="entry name" value="Glyco_trans_28_C"/>
</dbReference>
<dbReference type="Pfam" id="PF06925">
    <property type="entry name" value="MGDG_synth"/>
    <property type="match status" value="1"/>
</dbReference>
<dbReference type="EMBL" id="BAAAEW010000047">
    <property type="protein sequence ID" value="GAA0769709.1"/>
    <property type="molecule type" value="Genomic_DNA"/>
</dbReference>
<gene>
    <name evidence="7" type="ORF">GCM10009107_60890</name>
</gene>
<feature type="domain" description="Diacylglycerol glucosyltransferase N-terminal" evidence="6">
    <location>
        <begin position="24"/>
        <end position="192"/>
    </location>
</feature>
<evidence type="ECO:0000256" key="4">
    <source>
        <dbReference type="ARBA" id="ARBA00022679"/>
    </source>
</evidence>
<comment type="similarity">
    <text evidence="2">Belongs to the glycosyltransferase 28 family.</text>
</comment>
<sequence length="388" mass="41608">MNQTPSTSTPQDLLILSVSAGNGHVRAAQALAAAAATLQPACSATHVDAMAHVAAGFRKVYTDWYIQLVNRAPELWSYLHQKTDETPHSATSQRLRRAIERVSAGDLLREVCKARPKAIVCTHFLPAELLMREQQKGRLDAPIWLQVTDYDLHNMWLVPGMAGYLAATEEVAFRMRERGLPADRIHVTGIPVMPGFSQPEAPELARSANVTRLGLDPVRRVILMASGGAGVGDLPSMVEQVLALQGPGCDFQVIAVAGRNAAAHAALQALAQRVPGRLVAIGFTQEMERLMAAADLVVTKPGGLTISECLALGKPMLLVSPIPGQEEHNAGFLLEEGAAWLAYDAIGLGYKVARLMAMPDKLGQMAAASHALGKPQAARRVLEQVLGR</sequence>
<protein>
    <submittedName>
        <fullName evidence="7">Glycosyltransferase</fullName>
    </submittedName>
</protein>
<keyword evidence="8" id="KW-1185">Reference proteome</keyword>
<dbReference type="PANTHER" id="PTHR43025:SF3">
    <property type="entry name" value="MONOGALACTOSYLDIACYLGLYCEROL SYNTHASE 1, CHLOROPLASTIC"/>
    <property type="match status" value="1"/>
</dbReference>
<evidence type="ECO:0000259" key="5">
    <source>
        <dbReference type="Pfam" id="PF04101"/>
    </source>
</evidence>
<dbReference type="SUPFAM" id="SSF53756">
    <property type="entry name" value="UDP-Glycosyltransferase/glycogen phosphorylase"/>
    <property type="match status" value="1"/>
</dbReference>
<dbReference type="Pfam" id="PF04101">
    <property type="entry name" value="Glyco_tran_28_C"/>
    <property type="match status" value="1"/>
</dbReference>
<organism evidence="7 8">
    <name type="scientific">Ideonella azotifigens</name>
    <dbReference type="NCBI Taxonomy" id="513160"/>
    <lineage>
        <taxon>Bacteria</taxon>
        <taxon>Pseudomonadati</taxon>
        <taxon>Pseudomonadota</taxon>
        <taxon>Betaproteobacteria</taxon>
        <taxon>Burkholderiales</taxon>
        <taxon>Sphaerotilaceae</taxon>
        <taxon>Ideonella</taxon>
    </lineage>
</organism>
<evidence type="ECO:0000256" key="1">
    <source>
        <dbReference type="ARBA" id="ARBA00004370"/>
    </source>
</evidence>
<proteinExistence type="inferred from homology"/>
<name>A0ABN1KKQ4_9BURK</name>